<accession>A0A846H2P8</accession>
<evidence type="ECO:0000313" key="2">
    <source>
        <dbReference type="Proteomes" id="UP000031549"/>
    </source>
</evidence>
<sequence length="256" mass="28415">MNTDINILPIIDLENISQSLIASIPQSELLAQLIILKGQFILVERLGKKCSYKFLSPEAVEKAFTSKTATSGWLTSNTVWWGRTPAGEAIIQFYPTQKYQIQLVGEDTAVGGEPDLRQVSVEEAKIINVPMPAFLFAGCGGKYYLWAVKGKTFKPDAQLYKPPLPNVRDDSSICFGENSPGACSASTILQTWELFWKSPFNRDLAQGKSKTHSNDICCSLVSLHESKAKSYPSSDLVPVQSWKFKTPEDIIKQLFS</sequence>
<dbReference type="RefSeq" id="WP_039744533.1">
    <property type="nucleotide sequence ID" value="NZ_JTCM02000005.1"/>
</dbReference>
<organism evidence="1 2">
    <name type="scientific">Hassallia byssoidea VB512170</name>
    <dbReference type="NCBI Taxonomy" id="1304833"/>
    <lineage>
        <taxon>Bacteria</taxon>
        <taxon>Bacillati</taxon>
        <taxon>Cyanobacteriota</taxon>
        <taxon>Cyanophyceae</taxon>
        <taxon>Nostocales</taxon>
        <taxon>Tolypothrichaceae</taxon>
        <taxon>Hassallia</taxon>
    </lineage>
</organism>
<reference evidence="1 2" key="1">
    <citation type="journal article" date="2015" name="Genome Announc.">
        <title>Draft Genome Sequence of Cyanobacterium Hassallia byssoidea Strain VB512170, Isolated from Monuments in India.</title>
        <authorList>
            <person name="Singh D."/>
            <person name="Chandrababunaidu M.M."/>
            <person name="Panda A."/>
            <person name="Sen D."/>
            <person name="Bhattacharyya S."/>
            <person name="Adhikary S.P."/>
            <person name="Tripathy S."/>
        </authorList>
    </citation>
    <scope>NUCLEOTIDE SEQUENCE [LARGE SCALE GENOMIC DNA]</scope>
    <source>
        <strain evidence="1 2">VB512170</strain>
    </source>
</reference>
<name>A0A846H2P8_9CYAN</name>
<evidence type="ECO:0000313" key="1">
    <source>
        <dbReference type="EMBL" id="NEU71726.1"/>
    </source>
</evidence>
<gene>
    <name evidence="1" type="ORF">PI95_003775</name>
</gene>
<comment type="caution">
    <text evidence="1">The sequence shown here is derived from an EMBL/GenBank/DDBJ whole genome shotgun (WGS) entry which is preliminary data.</text>
</comment>
<evidence type="ECO:0008006" key="3">
    <source>
        <dbReference type="Google" id="ProtNLM"/>
    </source>
</evidence>
<dbReference type="Proteomes" id="UP000031549">
    <property type="component" value="Unassembled WGS sequence"/>
</dbReference>
<dbReference type="Pfam" id="PF14460">
    <property type="entry name" value="Prok-E2_D"/>
    <property type="match status" value="1"/>
</dbReference>
<keyword evidence="2" id="KW-1185">Reference proteome</keyword>
<dbReference type="InterPro" id="IPR032787">
    <property type="entry name" value="Prok-E2_D"/>
</dbReference>
<dbReference type="AlphaFoldDB" id="A0A846H2P8"/>
<proteinExistence type="predicted"/>
<dbReference type="EMBL" id="JTCM02000005">
    <property type="protein sequence ID" value="NEU71726.1"/>
    <property type="molecule type" value="Genomic_DNA"/>
</dbReference>
<protein>
    <recommendedName>
        <fullName evidence="3">PRTRC system protein B</fullName>
    </recommendedName>
</protein>